<organism evidence="1 2">
    <name type="scientific">Alkalilimnicola ehrlichii (strain ATCC BAA-1101 / DSM 17681 / MLHE-1)</name>
    <dbReference type="NCBI Taxonomy" id="187272"/>
    <lineage>
        <taxon>Bacteria</taxon>
        <taxon>Pseudomonadati</taxon>
        <taxon>Pseudomonadota</taxon>
        <taxon>Gammaproteobacteria</taxon>
        <taxon>Chromatiales</taxon>
        <taxon>Ectothiorhodospiraceae</taxon>
        <taxon>Alkalilimnicola</taxon>
    </lineage>
</organism>
<dbReference type="eggNOG" id="ENOG5032TBJ">
    <property type="taxonomic scope" value="Bacteria"/>
</dbReference>
<dbReference type="HOGENOM" id="CLU_805903_0_0_6"/>
<dbReference type="NCBIfam" id="TIGR04267">
    <property type="entry name" value="mod_HExxH"/>
    <property type="match status" value="1"/>
</dbReference>
<dbReference type="EMBL" id="CP000453">
    <property type="protein sequence ID" value="ABI57704.1"/>
    <property type="molecule type" value="Genomic_DNA"/>
</dbReference>
<dbReference type="Proteomes" id="UP000001962">
    <property type="component" value="Chromosome"/>
</dbReference>
<proteinExistence type="predicted"/>
<gene>
    <name evidence="1" type="ordered locus">Mlg_2364</name>
</gene>
<dbReference type="RefSeq" id="WP_011630097.1">
    <property type="nucleotide sequence ID" value="NC_008340.1"/>
</dbReference>
<evidence type="ECO:0000313" key="1">
    <source>
        <dbReference type="EMBL" id="ABI57704.1"/>
    </source>
</evidence>
<keyword evidence="2" id="KW-1185">Reference proteome</keyword>
<evidence type="ECO:0000313" key="2">
    <source>
        <dbReference type="Proteomes" id="UP000001962"/>
    </source>
</evidence>
<dbReference type="KEGG" id="aeh:Mlg_2364"/>
<accession>Q0A633</accession>
<dbReference type="InterPro" id="IPR026337">
    <property type="entry name" value="AKG_HExxH"/>
</dbReference>
<sequence>MTATVHYGFEPDPERAGQLDQAMHRELGASLGYVFERFNAHTPLPDLSLDPLLSRLATGQAHAPSLFGRYYDLVIDLLDGDLAQARTAFQRIGNEPPLPDGQRVEGLRPPSACATSRLYQDKMMAEMPTGLTLHPPPAELETAFVQRYHEGLGLLRQAAPELAGEVEAIVHHVVGVAGGDHDAGEFHGGSHFQLWGALFLNAGAHPDRIAMAEVIAHESAHSLLFGFCTEAPLVLNHDEELYPSPLRQDPRPMDGIYHATFVSARMHWAMGRLLDSGLLDEAERAGARQAMAEDAANFRAGHEVVAAHGLLSRHGRALMANAKAYMDHATG</sequence>
<protein>
    <recommendedName>
        <fullName evidence="3">HEXXH motif domain-containing protein</fullName>
    </recommendedName>
</protein>
<evidence type="ECO:0008006" key="3">
    <source>
        <dbReference type="Google" id="ProtNLM"/>
    </source>
</evidence>
<reference evidence="2" key="1">
    <citation type="submission" date="2006-08" db="EMBL/GenBank/DDBJ databases">
        <title>Complete sequence of Alkalilimnicola ehrilichei MLHE-1.</title>
        <authorList>
            <person name="Copeland A."/>
            <person name="Lucas S."/>
            <person name="Lapidus A."/>
            <person name="Barry K."/>
            <person name="Detter J.C."/>
            <person name="Glavina del Rio T."/>
            <person name="Hammon N."/>
            <person name="Israni S."/>
            <person name="Dalin E."/>
            <person name="Tice H."/>
            <person name="Pitluck S."/>
            <person name="Sims D."/>
            <person name="Brettin T."/>
            <person name="Bruce D."/>
            <person name="Han C."/>
            <person name="Tapia R."/>
            <person name="Gilna P."/>
            <person name="Schmutz J."/>
            <person name="Larimer F."/>
            <person name="Land M."/>
            <person name="Hauser L."/>
            <person name="Kyrpides N."/>
            <person name="Mikhailova N."/>
            <person name="Oremland R.S."/>
            <person name="Hoeft S.E."/>
            <person name="Switzer-Blum J."/>
            <person name="Kulp T."/>
            <person name="King G."/>
            <person name="Tabita R."/>
            <person name="Witte B."/>
            <person name="Santini J.M."/>
            <person name="Basu P."/>
            <person name="Hollibaugh J.T."/>
            <person name="Xie G."/>
            <person name="Stolz J.F."/>
            <person name="Richardson P."/>
        </authorList>
    </citation>
    <scope>NUCLEOTIDE SEQUENCE [LARGE SCALE GENOMIC DNA]</scope>
    <source>
        <strain evidence="2">ATCC BAA-1101 / DSM 17681 / MLHE-1</strain>
    </source>
</reference>
<name>Q0A633_ALKEH</name>
<dbReference type="AlphaFoldDB" id="Q0A633"/>